<dbReference type="PANTHER" id="PTHR38436:SF1">
    <property type="entry name" value="ESTER CYCLASE"/>
    <property type="match status" value="1"/>
</dbReference>
<dbReference type="Pfam" id="PF01814">
    <property type="entry name" value="Hemerythrin"/>
    <property type="match status" value="1"/>
</dbReference>
<organism evidence="2 3">
    <name type="scientific">Amycolatopsis oliviviridis</name>
    <dbReference type="NCBI Taxonomy" id="1471590"/>
    <lineage>
        <taxon>Bacteria</taxon>
        <taxon>Bacillati</taxon>
        <taxon>Actinomycetota</taxon>
        <taxon>Actinomycetes</taxon>
        <taxon>Pseudonocardiales</taxon>
        <taxon>Pseudonocardiaceae</taxon>
        <taxon>Amycolatopsis</taxon>
    </lineage>
</organism>
<evidence type="ECO:0000313" key="3">
    <source>
        <dbReference type="Proteomes" id="UP000635387"/>
    </source>
</evidence>
<protein>
    <recommendedName>
        <fullName evidence="1">Hemerythrin-like domain-containing protein</fullName>
    </recommendedName>
</protein>
<evidence type="ECO:0000313" key="2">
    <source>
        <dbReference type="EMBL" id="GHH38247.1"/>
    </source>
</evidence>
<feature type="domain" description="Hemerythrin-like" evidence="1">
    <location>
        <begin position="17"/>
        <end position="151"/>
    </location>
</feature>
<dbReference type="Pfam" id="PF07366">
    <property type="entry name" value="SnoaL"/>
    <property type="match status" value="1"/>
</dbReference>
<evidence type="ECO:0000259" key="1">
    <source>
        <dbReference type="Pfam" id="PF01814"/>
    </source>
</evidence>
<accession>A0ABQ3MD13</accession>
<dbReference type="PANTHER" id="PTHR38436">
    <property type="entry name" value="POLYKETIDE CYCLASE SNOAL-LIKE DOMAIN"/>
    <property type="match status" value="1"/>
</dbReference>
<dbReference type="Gene3D" id="1.20.120.520">
    <property type="entry name" value="nmb1532 protein domain like"/>
    <property type="match status" value="1"/>
</dbReference>
<sequence>MPTPHQPPPPDTAVDVRDMLVAHQAFRREFRLAPAAVERAADGDRRQVRKVAKHLRLLIRLLDHHHTGEDRLLWPKLHQRVPDRLDALVTSMEHQHEELHALLTAVSEQLTVWVAHGGTEARDRLADTLRLLSRALDEHLDDEEDQILPLAARHLEVDEWQELERDGIGALPKTRAALAFGMLMYEGDPEVVSLMLGRAPAPARLLMPRLAPRAYARHARRIHGTPTPETHPAADSGLEAVARRVYTDLWNDRRYDVADDLFHPDFASPAAPGLTGGAAKLAAIRGYHAAFPDLNVTIDQLIASAGQVAVRWTITGTDTGGLRGRPPTGRTVTTWGVDFLEFEDGRIIRDWVGTDWLGTLVQLGVISSPWAKPAPGSVHS</sequence>
<dbReference type="RefSeq" id="WP_191259982.1">
    <property type="nucleotide sequence ID" value="NZ_BNAY01000017.1"/>
</dbReference>
<dbReference type="CDD" id="cd12108">
    <property type="entry name" value="Hr-like"/>
    <property type="match status" value="1"/>
</dbReference>
<proteinExistence type="predicted"/>
<comment type="caution">
    <text evidence="2">The sequence shown here is derived from an EMBL/GenBank/DDBJ whole genome shotgun (WGS) entry which is preliminary data.</text>
</comment>
<gene>
    <name evidence="2" type="ORF">GCM10017790_83730</name>
</gene>
<dbReference type="InterPro" id="IPR012312">
    <property type="entry name" value="Hemerythrin-like"/>
</dbReference>
<keyword evidence="3" id="KW-1185">Reference proteome</keyword>
<dbReference type="SUPFAM" id="SSF54427">
    <property type="entry name" value="NTF2-like"/>
    <property type="match status" value="1"/>
</dbReference>
<dbReference type="InterPro" id="IPR032710">
    <property type="entry name" value="NTF2-like_dom_sf"/>
</dbReference>
<dbReference type="Proteomes" id="UP000635387">
    <property type="component" value="Unassembled WGS sequence"/>
</dbReference>
<reference evidence="3" key="1">
    <citation type="journal article" date="2019" name="Int. J. Syst. Evol. Microbiol.">
        <title>The Global Catalogue of Microorganisms (GCM) 10K type strain sequencing project: providing services to taxonomists for standard genome sequencing and annotation.</title>
        <authorList>
            <consortium name="The Broad Institute Genomics Platform"/>
            <consortium name="The Broad Institute Genome Sequencing Center for Infectious Disease"/>
            <person name="Wu L."/>
            <person name="Ma J."/>
        </authorList>
    </citation>
    <scope>NUCLEOTIDE SEQUENCE [LARGE SCALE GENOMIC DNA]</scope>
    <source>
        <strain evidence="3">CGMCC 4.7683</strain>
    </source>
</reference>
<dbReference type="EMBL" id="BNAY01000017">
    <property type="protein sequence ID" value="GHH38247.1"/>
    <property type="molecule type" value="Genomic_DNA"/>
</dbReference>
<name>A0ABQ3MD13_9PSEU</name>
<dbReference type="Gene3D" id="3.10.450.50">
    <property type="match status" value="1"/>
</dbReference>
<dbReference type="InterPro" id="IPR009959">
    <property type="entry name" value="Cyclase_SnoaL-like"/>
</dbReference>